<organism evidence="2 3">
    <name type="scientific">Coffea arabica</name>
    <name type="common">Arabian coffee</name>
    <dbReference type="NCBI Taxonomy" id="13443"/>
    <lineage>
        <taxon>Eukaryota</taxon>
        <taxon>Viridiplantae</taxon>
        <taxon>Streptophyta</taxon>
        <taxon>Embryophyta</taxon>
        <taxon>Tracheophyta</taxon>
        <taxon>Spermatophyta</taxon>
        <taxon>Magnoliopsida</taxon>
        <taxon>eudicotyledons</taxon>
        <taxon>Gunneridae</taxon>
        <taxon>Pentapetalae</taxon>
        <taxon>asterids</taxon>
        <taxon>lamiids</taxon>
        <taxon>Gentianales</taxon>
        <taxon>Rubiaceae</taxon>
        <taxon>Ixoroideae</taxon>
        <taxon>Gardenieae complex</taxon>
        <taxon>Bertiereae - Coffeeae clade</taxon>
        <taxon>Coffeeae</taxon>
        <taxon>Coffea</taxon>
    </lineage>
</organism>
<dbReference type="PRINTS" id="PR00625">
    <property type="entry name" value="JDOMAIN"/>
</dbReference>
<evidence type="ECO:0000313" key="2">
    <source>
        <dbReference type="Proteomes" id="UP001652660"/>
    </source>
</evidence>
<dbReference type="InterPro" id="IPR036869">
    <property type="entry name" value="J_dom_sf"/>
</dbReference>
<dbReference type="RefSeq" id="XP_027116875.2">
    <property type="nucleotide sequence ID" value="XM_027261074.2"/>
</dbReference>
<reference evidence="3" key="2">
    <citation type="submission" date="2025-08" db="UniProtKB">
        <authorList>
            <consortium name="RefSeq"/>
        </authorList>
    </citation>
    <scope>IDENTIFICATION</scope>
    <source>
        <tissue evidence="3">Leaves</tissue>
    </source>
</reference>
<dbReference type="Gene3D" id="1.10.287.110">
    <property type="entry name" value="DnaJ domain"/>
    <property type="match status" value="1"/>
</dbReference>
<dbReference type="GO" id="GO:0009507">
    <property type="term" value="C:chloroplast"/>
    <property type="evidence" value="ECO:0007669"/>
    <property type="project" value="TreeGrafter"/>
</dbReference>
<dbReference type="SUPFAM" id="SSF46565">
    <property type="entry name" value="Chaperone J-domain"/>
    <property type="match status" value="1"/>
</dbReference>
<dbReference type="PROSITE" id="PS50076">
    <property type="entry name" value="DNAJ_2"/>
    <property type="match status" value="1"/>
</dbReference>
<reference evidence="2" key="1">
    <citation type="journal article" date="2025" name="Foods">
        <title>Unveiling the Microbial Signatures of Arabica Coffee Cherries: Insights into Ripeness Specific Diversity, Functional Traits, and Implications for Quality and Safety.</title>
        <authorList>
            <consortium name="RefSeq"/>
            <person name="Tenea G.N."/>
            <person name="Cifuentes V."/>
            <person name="Reyes P."/>
            <person name="Cevallos-Vallejos M."/>
        </authorList>
    </citation>
    <scope>NUCLEOTIDE SEQUENCE [LARGE SCALE GENOMIC DNA]</scope>
</reference>
<dbReference type="Proteomes" id="UP001652660">
    <property type="component" value="Chromosome 3c"/>
</dbReference>
<dbReference type="OrthoDB" id="445556at2759"/>
<dbReference type="SMART" id="SM00271">
    <property type="entry name" value="DnaJ"/>
    <property type="match status" value="1"/>
</dbReference>
<feature type="domain" description="J" evidence="1">
    <location>
        <begin position="135"/>
        <end position="202"/>
    </location>
</feature>
<dbReference type="PANTHER" id="PTHR45090:SF4">
    <property type="entry name" value="J DOMAIN-CONTAINING PROTEIN"/>
    <property type="match status" value="1"/>
</dbReference>
<protein>
    <submittedName>
        <fullName evidence="3">Chaperone protein dnaJ 20, chloroplastic-like</fullName>
    </submittedName>
</protein>
<sequence length="263" mass="30096">MFSNSYGCGAVLPSKTDSFFPLYPAISSPWPQYRSNPLTKISFTIPPPDFQALRIRVGSRVGSGYAAASTRATLNLYPPISFPWPQSRSNPLSEISFPIHPSDFQALRIRVGSRYAAASTRATLQDAVSVEEPCSFYDLLGIPETGSLLEIKQAYKQLARKYHPDVSPPGLVQEYTQRFIRVQEAYETLSDPNRRALYDRDMAKGLHLAFSSRRRYQNYDDQMEEKGEWKSRWQDQVSELKRRSMYKDAGSMSWGARMRRQKK</sequence>
<keyword evidence="2" id="KW-1185">Reference proteome</keyword>
<dbReference type="InterPro" id="IPR001623">
    <property type="entry name" value="DnaJ_domain"/>
</dbReference>
<evidence type="ECO:0000259" key="1">
    <source>
        <dbReference type="PROSITE" id="PS50076"/>
    </source>
</evidence>
<proteinExistence type="predicted"/>
<dbReference type="PANTHER" id="PTHR45090">
    <property type="entry name" value="CHAPERONE PROTEIN DNAJ 20 CHLOROPLASTIC"/>
    <property type="match status" value="1"/>
</dbReference>
<accession>A0A6P6WNM7</accession>
<dbReference type="AlphaFoldDB" id="A0A6P6WNM7"/>
<dbReference type="InterPro" id="IPR018253">
    <property type="entry name" value="DnaJ_domain_CS"/>
</dbReference>
<gene>
    <name evidence="3" type="primary">LOC113734496</name>
</gene>
<evidence type="ECO:0000313" key="3">
    <source>
        <dbReference type="RefSeq" id="XP_027116875.2"/>
    </source>
</evidence>
<dbReference type="Pfam" id="PF00226">
    <property type="entry name" value="DnaJ"/>
    <property type="match status" value="1"/>
</dbReference>
<dbReference type="CDD" id="cd06257">
    <property type="entry name" value="DnaJ"/>
    <property type="match status" value="1"/>
</dbReference>
<dbReference type="PROSITE" id="PS00636">
    <property type="entry name" value="DNAJ_1"/>
    <property type="match status" value="1"/>
</dbReference>
<dbReference type="InterPro" id="IPR053232">
    <property type="entry name" value="DnaJ_C/III_chloroplastic"/>
</dbReference>
<dbReference type="GeneID" id="113734496"/>
<name>A0A6P6WNM7_COFAR</name>